<dbReference type="GeneID" id="28839276"/>
<feature type="domain" description="V-ATPase proteolipid subunit C-like" evidence="12">
    <location>
        <begin position="18"/>
        <end position="77"/>
    </location>
</feature>
<evidence type="ECO:0000313" key="13">
    <source>
        <dbReference type="EMBL" id="OBT95610.1"/>
    </source>
</evidence>
<dbReference type="FunFam" id="1.20.120.610:FF:000001">
    <property type="entry name" value="V-type proton ATPase proteolipid subunit"/>
    <property type="match status" value="1"/>
</dbReference>
<feature type="transmembrane region" description="Helical" evidence="11">
    <location>
        <begin position="12"/>
        <end position="36"/>
    </location>
</feature>
<evidence type="ECO:0000256" key="7">
    <source>
        <dbReference type="ARBA" id="ARBA00023065"/>
    </source>
</evidence>
<evidence type="ECO:0000256" key="11">
    <source>
        <dbReference type="RuleBase" id="RU363060"/>
    </source>
</evidence>
<proteinExistence type="inferred from homology"/>
<accession>A0A1B8GIF3</accession>
<dbReference type="RefSeq" id="XP_018129343.1">
    <property type="nucleotide sequence ID" value="XM_018275348.2"/>
</dbReference>
<reference evidence="13 14" key="1">
    <citation type="submission" date="2016-03" db="EMBL/GenBank/DDBJ databases">
        <title>Comparative genomics of Pseudogymnoascus destructans, the fungus causing white-nose syndrome of bats.</title>
        <authorList>
            <person name="Palmer J.M."/>
            <person name="Drees K.P."/>
            <person name="Foster J.T."/>
            <person name="Lindner D.L."/>
        </authorList>
    </citation>
    <scope>NUCLEOTIDE SEQUENCE [LARGE SCALE GENOMIC DNA]</scope>
    <source>
        <strain evidence="13 14">UAMH 10579</strain>
    </source>
</reference>
<dbReference type="NCBIfam" id="TIGR01100">
    <property type="entry name" value="V_ATP_synt_C"/>
    <property type="match status" value="1"/>
</dbReference>
<keyword evidence="8 11" id="KW-0472">Membrane</keyword>
<keyword evidence="5 11" id="KW-0375">Hydrogen ion transport</keyword>
<dbReference type="InterPro" id="IPR035921">
    <property type="entry name" value="F/V-ATP_Csub_sf"/>
</dbReference>
<protein>
    <recommendedName>
        <fullName evidence="11">V-type proton ATPase proteolipid subunit</fullName>
    </recommendedName>
</protein>
<dbReference type="PANTHER" id="PTHR10263">
    <property type="entry name" value="V-TYPE PROTON ATPASE PROTEOLIPID SUBUNIT"/>
    <property type="match status" value="1"/>
</dbReference>
<feature type="transmembrane region" description="Helical" evidence="11">
    <location>
        <begin position="90"/>
        <end position="116"/>
    </location>
</feature>
<reference evidence="14" key="2">
    <citation type="journal article" date="2018" name="Nat. Commun.">
        <title>Extreme sensitivity to ultraviolet light in the fungal pathogen causing white-nose syndrome of bats.</title>
        <authorList>
            <person name="Palmer J.M."/>
            <person name="Drees K.P."/>
            <person name="Foster J.T."/>
            <person name="Lindner D.L."/>
        </authorList>
    </citation>
    <scope>NUCLEOTIDE SEQUENCE [LARGE SCALE GENOMIC DNA]</scope>
    <source>
        <strain evidence="14">UAMH 10579</strain>
    </source>
</reference>
<evidence type="ECO:0000256" key="4">
    <source>
        <dbReference type="ARBA" id="ARBA00022692"/>
    </source>
</evidence>
<evidence type="ECO:0000256" key="1">
    <source>
        <dbReference type="ARBA" id="ARBA00004128"/>
    </source>
</evidence>
<keyword evidence="6 11" id="KW-1133">Transmembrane helix</keyword>
<evidence type="ECO:0000259" key="12">
    <source>
        <dbReference type="Pfam" id="PF00137"/>
    </source>
</evidence>
<evidence type="ECO:0000256" key="3">
    <source>
        <dbReference type="ARBA" id="ARBA00022448"/>
    </source>
</evidence>
<dbReference type="PRINTS" id="PR00122">
    <property type="entry name" value="VACATPASE"/>
</dbReference>
<dbReference type="OrthoDB" id="1744869at2759"/>
<organism evidence="13 14">
    <name type="scientific">Pseudogymnoascus verrucosus</name>
    <dbReference type="NCBI Taxonomy" id="342668"/>
    <lineage>
        <taxon>Eukaryota</taxon>
        <taxon>Fungi</taxon>
        <taxon>Dikarya</taxon>
        <taxon>Ascomycota</taxon>
        <taxon>Pezizomycotina</taxon>
        <taxon>Leotiomycetes</taxon>
        <taxon>Thelebolales</taxon>
        <taxon>Thelebolaceae</taxon>
        <taxon>Pseudogymnoascus</taxon>
    </lineage>
</organism>
<evidence type="ECO:0000256" key="2">
    <source>
        <dbReference type="ARBA" id="ARBA00007296"/>
    </source>
</evidence>
<dbReference type="SUPFAM" id="SSF81333">
    <property type="entry name" value="F1F0 ATP synthase subunit C"/>
    <property type="match status" value="1"/>
</dbReference>
<dbReference type="PROSITE" id="PS51257">
    <property type="entry name" value="PROKAR_LIPOPROTEIN"/>
    <property type="match status" value="1"/>
</dbReference>
<comment type="function">
    <text evidence="9">Proton-conducting pore forming subunit of the V0 complex of vacuolar(H+)-ATPase (V-ATPase), a multisubunit enzyme composed of a peripheral complex (V1) that hydrolyzes ATP and a membrane integral complex (V0) that translocates protons. V-ATPase is responsible for acidifying and maintaining the pH of intracellular compartments.</text>
</comment>
<keyword evidence="11" id="KW-0926">Vacuole</keyword>
<keyword evidence="7 11" id="KW-0406">Ion transport</keyword>
<dbReference type="InterPro" id="IPR002379">
    <property type="entry name" value="ATPase_proteolipid_c-like_dom"/>
</dbReference>
<comment type="subunit">
    <text evidence="10 11">V-ATPase is a heteromultimeric enzyme composed of a peripheral catalytic V1 complex (components A to H) attached to an integral membrane V0 proton pore complex (components: a, c, c', c'', d, e, f and VOA1). The decameric c-ring forms the proton-conducting pore, and is composed of eight proteolipid subunits c, one subunit c' and one subunit c''.</text>
</comment>
<evidence type="ECO:0000256" key="9">
    <source>
        <dbReference type="ARBA" id="ARBA00045519"/>
    </source>
</evidence>
<dbReference type="GO" id="GO:0005774">
    <property type="term" value="C:vacuolar membrane"/>
    <property type="evidence" value="ECO:0007669"/>
    <property type="project" value="UniProtKB-SubCell"/>
</dbReference>
<feature type="transmembrane region" description="Helical" evidence="11">
    <location>
        <begin position="57"/>
        <end position="78"/>
    </location>
</feature>
<comment type="function">
    <text evidence="11">Proton-conducting pore forming of the V0 complex of vacuolar(H+)-ATPase (V-ATPase), a multisubunit enzyme composed of a peripheral complex (V1) that hydrolyzes ATP and a membrane integral complex (V0) that translocates protons. V-ATPase is responsible for acidifying and maintaining the pH of intracellular compartments.</text>
</comment>
<comment type="subcellular location">
    <subcellularLocation>
        <location evidence="1 11">Vacuole membrane</location>
        <topology evidence="1 11">Multi-pass membrane protein</topology>
    </subcellularLocation>
</comment>
<dbReference type="Pfam" id="PF00137">
    <property type="entry name" value="ATP-synt_C"/>
    <property type="match status" value="2"/>
</dbReference>
<evidence type="ECO:0000256" key="5">
    <source>
        <dbReference type="ARBA" id="ARBA00022781"/>
    </source>
</evidence>
<feature type="transmembrane region" description="Helical" evidence="11">
    <location>
        <begin position="128"/>
        <end position="154"/>
    </location>
</feature>
<evidence type="ECO:0000313" key="14">
    <source>
        <dbReference type="Proteomes" id="UP000091956"/>
    </source>
</evidence>
<name>A0A1B8GIF3_9PEZI</name>
<dbReference type="Gene3D" id="1.20.120.610">
    <property type="entry name" value="lithium bound rotor ring of v- atpase"/>
    <property type="match status" value="1"/>
</dbReference>
<keyword evidence="14" id="KW-1185">Reference proteome</keyword>
<keyword evidence="3 11" id="KW-0813">Transport</keyword>
<evidence type="ECO:0000256" key="6">
    <source>
        <dbReference type="ARBA" id="ARBA00022989"/>
    </source>
</evidence>
<evidence type="ECO:0000256" key="8">
    <source>
        <dbReference type="ARBA" id="ARBA00023136"/>
    </source>
</evidence>
<keyword evidence="4 11" id="KW-0812">Transmembrane</keyword>
<dbReference type="AlphaFoldDB" id="A0A1B8GIF3"/>
<dbReference type="GO" id="GO:0033179">
    <property type="term" value="C:proton-transporting V-type ATPase, V0 domain"/>
    <property type="evidence" value="ECO:0007669"/>
    <property type="project" value="InterPro"/>
</dbReference>
<sequence length="164" mass="17069">MDYDHDRCPSYASFFGAMGCAAAIVFTCFGASYGMAKSSIGIMASSILRPDLIVRNLMPPILAGILSIYGLVVAVIISGDLKERLPIYSAFLQLGAGISVGLCGLAAGFAIGIIGDGGVRGVAQQPKLFVAMILILIFAEVLGLYGMIVALMLVTQSKINVGEC</sequence>
<evidence type="ECO:0000256" key="10">
    <source>
        <dbReference type="ARBA" id="ARBA00046480"/>
    </source>
</evidence>
<dbReference type="InterPro" id="IPR000245">
    <property type="entry name" value="ATPase_proteolipid_csu"/>
</dbReference>
<gene>
    <name evidence="13" type="primary">VMA3_2</name>
    <name evidence="13" type="ORF">VE01_05890</name>
</gene>
<dbReference type="CDD" id="cd18176">
    <property type="entry name" value="ATP-synt_Vo_c_ATP6C_rpt2"/>
    <property type="match status" value="1"/>
</dbReference>
<dbReference type="GO" id="GO:0046961">
    <property type="term" value="F:proton-transporting ATPase activity, rotational mechanism"/>
    <property type="evidence" value="ECO:0007669"/>
    <property type="project" value="InterPro"/>
</dbReference>
<dbReference type="InterPro" id="IPR011555">
    <property type="entry name" value="ATPase_proteolipid_su_C_euk"/>
</dbReference>
<feature type="domain" description="V-ATPase proteolipid subunit C-like" evidence="12">
    <location>
        <begin position="94"/>
        <end position="153"/>
    </location>
</feature>
<dbReference type="Proteomes" id="UP000091956">
    <property type="component" value="Unassembled WGS sequence"/>
</dbReference>
<dbReference type="STRING" id="342668.A0A1B8GIF3"/>
<comment type="similarity">
    <text evidence="2 11">Belongs to the V-ATPase proteolipid subunit family.</text>
</comment>
<dbReference type="CDD" id="cd18175">
    <property type="entry name" value="ATP-synt_Vo_c_ATP6C_rpt1"/>
    <property type="match status" value="1"/>
</dbReference>
<dbReference type="EMBL" id="KV460234">
    <property type="protein sequence ID" value="OBT95610.1"/>
    <property type="molecule type" value="Genomic_DNA"/>
</dbReference>